<evidence type="ECO:0000256" key="3">
    <source>
        <dbReference type="ARBA" id="ARBA00022741"/>
    </source>
</evidence>
<dbReference type="NCBIfam" id="NF001379">
    <property type="entry name" value="PRK00279.1-1"/>
    <property type="match status" value="1"/>
</dbReference>
<evidence type="ECO:0000256" key="4">
    <source>
        <dbReference type="ARBA" id="ARBA00022777"/>
    </source>
</evidence>
<evidence type="ECO:0000313" key="10">
    <source>
        <dbReference type="EMBL" id="SDH32822.1"/>
    </source>
</evidence>
<name>A0A1G8BHV2_9RHOO</name>
<evidence type="ECO:0000256" key="6">
    <source>
        <dbReference type="HAMAP-Rule" id="MF_00235"/>
    </source>
</evidence>
<evidence type="ECO:0000256" key="2">
    <source>
        <dbReference type="ARBA" id="ARBA00022727"/>
    </source>
</evidence>
<dbReference type="SUPFAM" id="SSF52540">
    <property type="entry name" value="P-loop containing nucleoside triphosphate hydrolases"/>
    <property type="match status" value="1"/>
</dbReference>
<evidence type="ECO:0000256" key="7">
    <source>
        <dbReference type="RuleBase" id="RU003330"/>
    </source>
</evidence>
<dbReference type="InterPro" id="IPR007862">
    <property type="entry name" value="Adenylate_kinase_lid-dom"/>
</dbReference>
<dbReference type="EC" id="2.7.4.3" evidence="6 8"/>
<dbReference type="GO" id="GO:0044209">
    <property type="term" value="P:AMP salvage"/>
    <property type="evidence" value="ECO:0007669"/>
    <property type="project" value="UniProtKB-UniRule"/>
</dbReference>
<dbReference type="CDD" id="cd01428">
    <property type="entry name" value="ADK"/>
    <property type="match status" value="1"/>
</dbReference>
<dbReference type="AlphaFoldDB" id="A0A1G8BHV2"/>
<feature type="binding site" evidence="6">
    <location>
        <position position="31"/>
    </location>
    <ligand>
        <name>AMP</name>
        <dbReference type="ChEBI" id="CHEBI:456215"/>
    </ligand>
</feature>
<feature type="binding site" evidence="6">
    <location>
        <position position="167"/>
    </location>
    <ligand>
        <name>AMP</name>
        <dbReference type="ChEBI" id="CHEBI:456215"/>
    </ligand>
</feature>
<comment type="catalytic activity">
    <reaction evidence="6 8">
        <text>AMP + ATP = 2 ADP</text>
        <dbReference type="Rhea" id="RHEA:12973"/>
        <dbReference type="ChEBI" id="CHEBI:30616"/>
        <dbReference type="ChEBI" id="CHEBI:456215"/>
        <dbReference type="ChEBI" id="CHEBI:456216"/>
        <dbReference type="EC" id="2.7.4.3"/>
    </reaction>
</comment>
<feature type="binding site" evidence="6">
    <location>
        <position position="36"/>
    </location>
    <ligand>
        <name>AMP</name>
        <dbReference type="ChEBI" id="CHEBI:456215"/>
    </ligand>
</feature>
<keyword evidence="2 6" id="KW-0545">Nucleotide biosynthesis</keyword>
<feature type="binding site" evidence="6">
    <location>
        <position position="202"/>
    </location>
    <ligand>
        <name>ATP</name>
        <dbReference type="ChEBI" id="CHEBI:30616"/>
    </ligand>
</feature>
<feature type="binding site" evidence="6">
    <location>
        <position position="156"/>
    </location>
    <ligand>
        <name>AMP</name>
        <dbReference type="ChEBI" id="CHEBI:456215"/>
    </ligand>
</feature>
<dbReference type="GO" id="GO:0005737">
    <property type="term" value="C:cytoplasm"/>
    <property type="evidence" value="ECO:0007669"/>
    <property type="project" value="UniProtKB-SubCell"/>
</dbReference>
<evidence type="ECO:0000313" key="11">
    <source>
        <dbReference type="Proteomes" id="UP000198607"/>
    </source>
</evidence>
<dbReference type="RefSeq" id="WP_091936177.1">
    <property type="nucleotide sequence ID" value="NZ_FNCY01000005.1"/>
</dbReference>
<feature type="binding site" evidence="6">
    <location>
        <position position="123"/>
    </location>
    <ligand>
        <name>ATP</name>
        <dbReference type="ChEBI" id="CHEBI:30616"/>
    </ligand>
</feature>
<keyword evidence="1 6" id="KW-0808">Transferase</keyword>
<dbReference type="PRINTS" id="PR00094">
    <property type="entry name" value="ADENYLTKNASE"/>
</dbReference>
<keyword evidence="4 6" id="KW-0418">Kinase</keyword>
<evidence type="ECO:0000259" key="9">
    <source>
        <dbReference type="Pfam" id="PF05191"/>
    </source>
</evidence>
<dbReference type="PROSITE" id="PS00113">
    <property type="entry name" value="ADENYLATE_KINASE"/>
    <property type="match status" value="1"/>
</dbReference>
<keyword evidence="5 6" id="KW-0067">ATP-binding</keyword>
<feature type="binding site" evidence="6">
    <location>
        <position position="92"/>
    </location>
    <ligand>
        <name>AMP</name>
        <dbReference type="ChEBI" id="CHEBI:456215"/>
    </ligand>
</feature>
<dbReference type="Pfam" id="PF00406">
    <property type="entry name" value="ADK"/>
    <property type="match status" value="1"/>
</dbReference>
<comment type="caution">
    <text evidence="6">Lacks conserved residue(s) required for the propagation of feature annotation.</text>
</comment>
<dbReference type="InterPro" id="IPR027417">
    <property type="entry name" value="P-loop_NTPase"/>
</dbReference>
<evidence type="ECO:0000256" key="8">
    <source>
        <dbReference type="RuleBase" id="RU003331"/>
    </source>
</evidence>
<comment type="domain">
    <text evidence="6">Consists of three domains, a large central CORE domain and two small peripheral domains, NMPbind and LID, which undergo movements during catalysis. The LID domain closes over the site of phosphoryl transfer upon ATP binding. Assembling and dissambling the active center during each catalytic cycle provides an effective means to prevent ATP hydrolysis.</text>
</comment>
<comment type="pathway">
    <text evidence="6">Purine metabolism; AMP biosynthesis via salvage pathway; AMP from ADP: step 1/1.</text>
</comment>
<gene>
    <name evidence="6" type="primary">adk</name>
    <name evidence="10" type="ORF">SAMN05660652_01520</name>
</gene>
<comment type="similarity">
    <text evidence="6 7">Belongs to the adenylate kinase family.</text>
</comment>
<dbReference type="PANTHER" id="PTHR23359">
    <property type="entry name" value="NUCLEOTIDE KINASE"/>
    <property type="match status" value="1"/>
</dbReference>
<comment type="function">
    <text evidence="6">Catalyzes the reversible transfer of the terminal phosphate group between ATP and AMP. Plays an important role in cellular energy homeostasis and in adenine nucleotide metabolism.</text>
</comment>
<feature type="domain" description="Adenylate kinase active site lid" evidence="9">
    <location>
        <begin position="123"/>
        <end position="158"/>
    </location>
</feature>
<dbReference type="Gene3D" id="3.40.50.300">
    <property type="entry name" value="P-loop containing nucleotide triphosphate hydrolases"/>
    <property type="match status" value="1"/>
</dbReference>
<evidence type="ECO:0000256" key="5">
    <source>
        <dbReference type="ARBA" id="ARBA00022840"/>
    </source>
</evidence>
<keyword evidence="3 6" id="KW-0547">Nucleotide-binding</keyword>
<dbReference type="OrthoDB" id="9805030at2"/>
<proteinExistence type="inferred from homology"/>
<dbReference type="EMBL" id="FNCY01000005">
    <property type="protein sequence ID" value="SDH32822.1"/>
    <property type="molecule type" value="Genomic_DNA"/>
</dbReference>
<feature type="binding site" evidence="6">
    <location>
        <begin position="10"/>
        <end position="15"/>
    </location>
    <ligand>
        <name>ATP</name>
        <dbReference type="ChEBI" id="CHEBI:30616"/>
    </ligand>
</feature>
<evidence type="ECO:0000256" key="1">
    <source>
        <dbReference type="ARBA" id="ARBA00022679"/>
    </source>
</evidence>
<feature type="region of interest" description="NMP" evidence="6">
    <location>
        <begin position="30"/>
        <end position="59"/>
    </location>
</feature>
<dbReference type="GO" id="GO:0004017">
    <property type="term" value="F:AMP kinase activity"/>
    <property type="evidence" value="ECO:0007669"/>
    <property type="project" value="UniProtKB-UniRule"/>
</dbReference>
<feature type="binding site" evidence="6">
    <location>
        <begin position="85"/>
        <end position="88"/>
    </location>
    <ligand>
        <name>AMP</name>
        <dbReference type="ChEBI" id="CHEBI:456215"/>
    </ligand>
</feature>
<dbReference type="UniPathway" id="UPA00588">
    <property type="reaction ID" value="UER00649"/>
</dbReference>
<feature type="binding site" evidence="6">
    <location>
        <begin position="57"/>
        <end position="59"/>
    </location>
    <ligand>
        <name>AMP</name>
        <dbReference type="ChEBI" id="CHEBI:456215"/>
    </ligand>
</feature>
<comment type="subcellular location">
    <subcellularLocation>
        <location evidence="6 8">Cytoplasm</location>
    </subcellularLocation>
</comment>
<feature type="region of interest" description="LID" evidence="6">
    <location>
        <begin position="122"/>
        <end position="159"/>
    </location>
</feature>
<dbReference type="InterPro" id="IPR006259">
    <property type="entry name" value="Adenyl_kin_sub"/>
</dbReference>
<reference evidence="10 11" key="1">
    <citation type="submission" date="2016-10" db="EMBL/GenBank/DDBJ databases">
        <authorList>
            <person name="de Groot N.N."/>
        </authorList>
    </citation>
    <scope>NUCLEOTIDE SEQUENCE [LARGE SCALE GENOMIC DNA]</scope>
    <source>
        <strain evidence="10 11">DSM 5885</strain>
    </source>
</reference>
<dbReference type="HAMAP" id="MF_00235">
    <property type="entry name" value="Adenylate_kinase_Adk"/>
    <property type="match status" value="1"/>
</dbReference>
<dbReference type="InterPro" id="IPR033690">
    <property type="entry name" value="Adenylat_kinase_CS"/>
</dbReference>
<dbReference type="GO" id="GO:0005524">
    <property type="term" value="F:ATP binding"/>
    <property type="evidence" value="ECO:0007669"/>
    <property type="project" value="UniProtKB-UniRule"/>
</dbReference>
<sequence>MRIVLLGAPGAGKTTQARFISDAFGIASLSTGDMLRAAMRQRTPLGLRIEDDMKAGNLISDAIVIELARARLLEADCRAGWIFDGFPRTLAQAEAMRAEGIDVDHVFDFDVPDAEIVTRMNGRRVHPASGRSYHVRFNPPRVDGIDDVTGEALVLRDDDATETVLRRLALYRRESYPLGAFYSSWADADLRAPRFTRIDGVRDVDAVRAEVFSVLS</sequence>
<dbReference type="Proteomes" id="UP000198607">
    <property type="component" value="Unassembled WGS sequence"/>
</dbReference>
<dbReference type="FunFam" id="3.40.50.300:FF:000106">
    <property type="entry name" value="Adenylate kinase mitochondrial"/>
    <property type="match status" value="1"/>
</dbReference>
<protein>
    <recommendedName>
        <fullName evidence="6 8">Adenylate kinase</fullName>
        <shortName evidence="6">AK</shortName>
        <ecNumber evidence="6 8">2.7.4.3</ecNumber>
    </recommendedName>
    <alternativeName>
        <fullName evidence="6">ATP-AMP transphosphorylase</fullName>
    </alternativeName>
    <alternativeName>
        <fullName evidence="6">ATP:AMP phosphotransferase</fullName>
    </alternativeName>
    <alternativeName>
        <fullName evidence="6">Adenylate monophosphate kinase</fullName>
    </alternativeName>
</protein>
<organism evidence="10 11">
    <name type="scientific">Propionivibrio dicarboxylicus</name>
    <dbReference type="NCBI Taxonomy" id="83767"/>
    <lineage>
        <taxon>Bacteria</taxon>
        <taxon>Pseudomonadati</taxon>
        <taxon>Pseudomonadota</taxon>
        <taxon>Betaproteobacteria</taxon>
        <taxon>Rhodocyclales</taxon>
        <taxon>Rhodocyclaceae</taxon>
        <taxon>Propionivibrio</taxon>
    </lineage>
</organism>
<keyword evidence="11" id="KW-1185">Reference proteome</keyword>
<dbReference type="InterPro" id="IPR000850">
    <property type="entry name" value="Adenylat/UMP-CMP_kin"/>
</dbReference>
<dbReference type="NCBIfam" id="TIGR01351">
    <property type="entry name" value="adk"/>
    <property type="match status" value="1"/>
</dbReference>
<accession>A0A1G8BHV2</accession>
<comment type="subunit">
    <text evidence="6 8">Monomer.</text>
</comment>
<feature type="binding site" evidence="6">
    <location>
        <begin position="132"/>
        <end position="133"/>
    </location>
    <ligand>
        <name>ATP</name>
        <dbReference type="ChEBI" id="CHEBI:30616"/>
    </ligand>
</feature>
<dbReference type="STRING" id="83767.SAMN05660652_01520"/>
<dbReference type="Pfam" id="PF05191">
    <property type="entry name" value="ADK_lid"/>
    <property type="match status" value="1"/>
</dbReference>
<keyword evidence="6" id="KW-0963">Cytoplasm</keyword>